<protein>
    <submittedName>
        <fullName evidence="2">Uncharacterized protein</fullName>
    </submittedName>
</protein>
<gene>
    <name evidence="2" type="ORF">K435DRAFT_870662</name>
</gene>
<proteinExistence type="predicted"/>
<dbReference type="AlphaFoldDB" id="A0A4S8L6H4"/>
<evidence type="ECO:0000313" key="3">
    <source>
        <dbReference type="Proteomes" id="UP000297245"/>
    </source>
</evidence>
<organism evidence="2 3">
    <name type="scientific">Dendrothele bispora (strain CBS 962.96)</name>
    <dbReference type="NCBI Taxonomy" id="1314807"/>
    <lineage>
        <taxon>Eukaryota</taxon>
        <taxon>Fungi</taxon>
        <taxon>Dikarya</taxon>
        <taxon>Basidiomycota</taxon>
        <taxon>Agaricomycotina</taxon>
        <taxon>Agaricomycetes</taxon>
        <taxon>Agaricomycetidae</taxon>
        <taxon>Agaricales</taxon>
        <taxon>Agaricales incertae sedis</taxon>
        <taxon>Dendrothele</taxon>
    </lineage>
</organism>
<reference evidence="2 3" key="1">
    <citation type="journal article" date="2019" name="Nat. Ecol. Evol.">
        <title>Megaphylogeny resolves global patterns of mushroom evolution.</title>
        <authorList>
            <person name="Varga T."/>
            <person name="Krizsan K."/>
            <person name="Foldi C."/>
            <person name="Dima B."/>
            <person name="Sanchez-Garcia M."/>
            <person name="Sanchez-Ramirez S."/>
            <person name="Szollosi G.J."/>
            <person name="Szarkandi J.G."/>
            <person name="Papp V."/>
            <person name="Albert L."/>
            <person name="Andreopoulos W."/>
            <person name="Angelini C."/>
            <person name="Antonin V."/>
            <person name="Barry K.W."/>
            <person name="Bougher N.L."/>
            <person name="Buchanan P."/>
            <person name="Buyck B."/>
            <person name="Bense V."/>
            <person name="Catcheside P."/>
            <person name="Chovatia M."/>
            <person name="Cooper J."/>
            <person name="Damon W."/>
            <person name="Desjardin D."/>
            <person name="Finy P."/>
            <person name="Geml J."/>
            <person name="Haridas S."/>
            <person name="Hughes K."/>
            <person name="Justo A."/>
            <person name="Karasinski D."/>
            <person name="Kautmanova I."/>
            <person name="Kiss B."/>
            <person name="Kocsube S."/>
            <person name="Kotiranta H."/>
            <person name="LaButti K.M."/>
            <person name="Lechner B.E."/>
            <person name="Liimatainen K."/>
            <person name="Lipzen A."/>
            <person name="Lukacs Z."/>
            <person name="Mihaltcheva S."/>
            <person name="Morgado L.N."/>
            <person name="Niskanen T."/>
            <person name="Noordeloos M.E."/>
            <person name="Ohm R.A."/>
            <person name="Ortiz-Santana B."/>
            <person name="Ovrebo C."/>
            <person name="Racz N."/>
            <person name="Riley R."/>
            <person name="Savchenko A."/>
            <person name="Shiryaev A."/>
            <person name="Soop K."/>
            <person name="Spirin V."/>
            <person name="Szebenyi C."/>
            <person name="Tomsovsky M."/>
            <person name="Tulloss R.E."/>
            <person name="Uehling J."/>
            <person name="Grigoriev I.V."/>
            <person name="Vagvolgyi C."/>
            <person name="Papp T."/>
            <person name="Martin F.M."/>
            <person name="Miettinen O."/>
            <person name="Hibbett D.S."/>
            <person name="Nagy L.G."/>
        </authorList>
    </citation>
    <scope>NUCLEOTIDE SEQUENCE [LARGE SCALE GENOMIC DNA]</scope>
    <source>
        <strain evidence="2 3">CBS 962.96</strain>
    </source>
</reference>
<feature type="region of interest" description="Disordered" evidence="1">
    <location>
        <begin position="202"/>
        <end position="245"/>
    </location>
</feature>
<evidence type="ECO:0000313" key="2">
    <source>
        <dbReference type="EMBL" id="THU84071.1"/>
    </source>
</evidence>
<keyword evidence="3" id="KW-1185">Reference proteome</keyword>
<dbReference type="EMBL" id="ML179624">
    <property type="protein sequence ID" value="THU84071.1"/>
    <property type="molecule type" value="Genomic_DNA"/>
</dbReference>
<dbReference type="Proteomes" id="UP000297245">
    <property type="component" value="Unassembled WGS sequence"/>
</dbReference>
<evidence type="ECO:0000256" key="1">
    <source>
        <dbReference type="SAM" id="MobiDB-lite"/>
    </source>
</evidence>
<name>A0A4S8L6H4_DENBC</name>
<feature type="region of interest" description="Disordered" evidence="1">
    <location>
        <begin position="148"/>
        <end position="171"/>
    </location>
</feature>
<feature type="compositionally biased region" description="Polar residues" evidence="1">
    <location>
        <begin position="152"/>
        <end position="161"/>
    </location>
</feature>
<sequence length="272" mass="29288">MFGNKAELSSNWDLASDLPSSFANPVAVPPASPQQDQPLTQPPLYSAIQNLILPRNQPLVASPTGFGFPQATRSLQFNSSTPKNQPFGQPSTLLQNIAGTPVNMVNLLTPSSSRTVPAASNLSAPPISTLSAVISPVSSLRHGSFPFLTPKPTASTSTAQNPIAGPPSPRSTLLLRSVNVVKINSGTTKTDVRVVKKPKLIEETSEDESSESAPEPKMAKGKKPKKKSSKKMTKGKKPKKKSSKTAHAVIHFQMYRVFFRIVVCNYQGDREF</sequence>
<accession>A0A4S8L6H4</accession>
<feature type="compositionally biased region" description="Basic residues" evidence="1">
    <location>
        <begin position="219"/>
        <end position="244"/>
    </location>
</feature>